<evidence type="ECO:0000313" key="1">
    <source>
        <dbReference type="EMBL" id="AZI20723.1"/>
    </source>
</evidence>
<reference evidence="2" key="1">
    <citation type="submission" date="2018-11" db="EMBL/GenBank/DDBJ databases">
        <title>Proposal to divide the Flavobacteriaceae and reorganize its genera based on Amino Acid Identity values calculated from whole genome sequences.</title>
        <authorList>
            <person name="Nicholson A.C."/>
            <person name="Gulvik C.A."/>
            <person name="Whitney A.M."/>
            <person name="Humrighouse B.W."/>
            <person name="Bell M."/>
            <person name="Holmes B."/>
            <person name="Steigerwalt A.B."/>
            <person name="Villarma A."/>
            <person name="Sheth M."/>
            <person name="Batra D."/>
            <person name="Pryor J."/>
            <person name="Bernardet J.-F."/>
            <person name="Hugo C."/>
            <person name="Kampfer P."/>
            <person name="Newman J.D."/>
            <person name="McQuiston J.R."/>
        </authorList>
    </citation>
    <scope>NUCLEOTIDE SEQUENCE [LARGE SCALE GENOMIC DNA]</scope>
    <source>
        <strain evidence="2">H4753</strain>
    </source>
</reference>
<name>A0A3G8WJQ6_9FLAO</name>
<gene>
    <name evidence="1" type="ORF">EIH08_08405</name>
</gene>
<evidence type="ECO:0000313" key="2">
    <source>
        <dbReference type="Proteomes" id="UP000282297"/>
    </source>
</evidence>
<proteinExistence type="predicted"/>
<dbReference type="Proteomes" id="UP000282297">
    <property type="component" value="Chromosome"/>
</dbReference>
<dbReference type="RefSeq" id="WP_124784910.1">
    <property type="nucleotide sequence ID" value="NZ_CP034171.1"/>
</dbReference>
<protein>
    <submittedName>
        <fullName evidence="1">Uncharacterized protein</fullName>
    </submittedName>
</protein>
<sequence length="283" mass="32937">MNALSELESFTNSNAELLFHLSFLPAQNKLHGDKITEINEEEKFVKYVDVDGFYYTIPFSSWLISEGVRKLTVAINEIDAEIVEISKKNQNANEYLKLVSKRIGVIIEKLSKEDKYNNLIPFLIDFKERFDKLKNFKDFSLNKNNLLVNSYTWYGNDDEENLLEIKKLFELLSKNPKLIDCSESDFINAFTNKPVESGIKWLVKGRSGHISKPSLFYLIDLLIEKELLEDFNNVEYNSKVEYVFRDNNGEKIKNIRQSKSSRTSNPEMSERIESIIVDLINSF</sequence>
<dbReference type="AlphaFoldDB" id="A0A3G8WJQ6"/>
<dbReference type="EMBL" id="CP034171">
    <property type="protein sequence ID" value="AZI20723.1"/>
    <property type="molecule type" value="Genomic_DNA"/>
</dbReference>
<organism evidence="1 2">
    <name type="scientific">Chryseobacterium taklimakanense</name>
    <dbReference type="NCBI Taxonomy" id="536441"/>
    <lineage>
        <taxon>Bacteria</taxon>
        <taxon>Pseudomonadati</taxon>
        <taxon>Bacteroidota</taxon>
        <taxon>Flavobacteriia</taxon>
        <taxon>Flavobacteriales</taxon>
        <taxon>Weeksellaceae</taxon>
        <taxon>Chryseobacterium group</taxon>
        <taxon>Chryseobacterium</taxon>
    </lineage>
</organism>
<accession>A0A3G8WJQ6</accession>